<feature type="disulfide bond" evidence="8">
    <location>
        <begin position="918"/>
        <end position="927"/>
    </location>
</feature>
<dbReference type="SMART" id="SM00136">
    <property type="entry name" value="LamNT"/>
    <property type="match status" value="1"/>
</dbReference>
<dbReference type="Pfam" id="PF03981">
    <property type="entry name" value="Ubiq_cyt_C_chap"/>
    <property type="match status" value="1"/>
</dbReference>
<dbReference type="PRINTS" id="PR00011">
    <property type="entry name" value="EGFLAMININ"/>
</dbReference>
<keyword evidence="5 8" id="KW-1015">Disulfide bond</keyword>
<dbReference type="FunFam" id="2.10.25.10:FF:000011">
    <property type="entry name" value="Cadherin EGF LAG seven-pass G-type receptor"/>
    <property type="match status" value="1"/>
</dbReference>
<evidence type="ECO:0000313" key="14">
    <source>
        <dbReference type="EMBL" id="KAK0404975.1"/>
    </source>
</evidence>
<feature type="disulfide bond" evidence="8">
    <location>
        <begin position="967"/>
        <end position="976"/>
    </location>
</feature>
<feature type="domain" description="Laminin N-terminal" evidence="13">
    <location>
        <begin position="46"/>
        <end position="286"/>
    </location>
</feature>
<feature type="chain" id="PRO_5041374754" evidence="10">
    <location>
        <begin position="20"/>
        <end position="1897"/>
    </location>
</feature>
<feature type="disulfide bond" evidence="8">
    <location>
        <begin position="754"/>
        <end position="763"/>
    </location>
</feature>
<keyword evidence="7 8" id="KW-0424">Laminin EGF-like domain</keyword>
<dbReference type="EMBL" id="JAUCMV010000004">
    <property type="protein sequence ID" value="KAK0404975.1"/>
    <property type="molecule type" value="Genomic_DNA"/>
</dbReference>
<keyword evidence="2" id="KW-0964">Secreted</keyword>
<feature type="disulfide bond" evidence="8">
    <location>
        <begin position="311"/>
        <end position="320"/>
    </location>
</feature>
<evidence type="ECO:0000256" key="3">
    <source>
        <dbReference type="ARBA" id="ARBA00022729"/>
    </source>
</evidence>
<evidence type="ECO:0000259" key="13">
    <source>
        <dbReference type="PROSITE" id="PS51117"/>
    </source>
</evidence>
<proteinExistence type="predicted"/>
<dbReference type="FunFam" id="2.60.120.260:FF:000018">
    <property type="entry name" value="Laminin subunit gamma 1"/>
    <property type="match status" value="1"/>
</dbReference>
<keyword evidence="4" id="KW-0677">Repeat</keyword>
<comment type="subcellular location">
    <subcellularLocation>
        <location evidence="1">Secreted</location>
    </subcellularLocation>
</comment>
<feature type="domain" description="Laminin EGF-like" evidence="11">
    <location>
        <begin position="890"/>
        <end position="945"/>
    </location>
</feature>
<feature type="disulfide bond" evidence="8">
    <location>
        <begin position="996"/>
        <end position="1013"/>
    </location>
</feature>
<dbReference type="SMART" id="SM00180">
    <property type="entry name" value="EGF_Lam"/>
    <property type="match status" value="10"/>
</dbReference>
<evidence type="ECO:0000256" key="10">
    <source>
        <dbReference type="SAM" id="SignalP"/>
    </source>
</evidence>
<evidence type="ECO:0000256" key="5">
    <source>
        <dbReference type="ARBA" id="ARBA00023157"/>
    </source>
</evidence>
<dbReference type="PANTHER" id="PTHR10574:SF435">
    <property type="entry name" value="LAMININ SUBUNIT GAMMA-1"/>
    <property type="match status" value="1"/>
</dbReference>
<comment type="caution">
    <text evidence="8">Lacks conserved residue(s) required for the propagation of feature annotation.</text>
</comment>
<feature type="disulfide bond" evidence="8">
    <location>
        <begin position="472"/>
        <end position="481"/>
    </location>
</feature>
<reference evidence="14" key="1">
    <citation type="submission" date="2023-06" db="EMBL/GenBank/DDBJ databases">
        <title>Genomic analysis of the entomopathogenic nematode Steinernema hermaphroditum.</title>
        <authorList>
            <person name="Schwarz E.M."/>
            <person name="Heppert J.K."/>
            <person name="Baniya A."/>
            <person name="Schwartz H.T."/>
            <person name="Tan C.-H."/>
            <person name="Antoshechkin I."/>
            <person name="Sternberg P.W."/>
            <person name="Goodrich-Blair H."/>
            <person name="Dillman A.R."/>
        </authorList>
    </citation>
    <scope>NUCLEOTIDE SEQUENCE</scope>
    <source>
        <strain evidence="14">PS9179</strain>
        <tissue evidence="14">Whole animal</tissue>
    </source>
</reference>
<dbReference type="Pfam" id="PF00053">
    <property type="entry name" value="EGF_laminin"/>
    <property type="match status" value="9"/>
</dbReference>
<dbReference type="Gene3D" id="2.10.25.10">
    <property type="entry name" value="Laminin"/>
    <property type="match status" value="9"/>
</dbReference>
<feature type="domain" description="Laminin EGF-like" evidence="11">
    <location>
        <begin position="736"/>
        <end position="784"/>
    </location>
</feature>
<feature type="domain" description="Laminin EGF-like" evidence="11">
    <location>
        <begin position="449"/>
        <end position="501"/>
    </location>
</feature>
<dbReference type="InterPro" id="IPR021150">
    <property type="entry name" value="Ubiq_cyt_c_chap"/>
</dbReference>
<dbReference type="GO" id="GO:0040017">
    <property type="term" value="P:positive regulation of locomotion"/>
    <property type="evidence" value="ECO:0007669"/>
    <property type="project" value="UniProtKB-ARBA"/>
</dbReference>
<dbReference type="InterPro" id="IPR000742">
    <property type="entry name" value="EGF"/>
</dbReference>
<feature type="disulfide bond" evidence="8">
    <location>
        <begin position="948"/>
        <end position="965"/>
    </location>
</feature>
<dbReference type="FunFam" id="2.10.25.10:FF:000090">
    <property type="entry name" value="laminin subunit alpha"/>
    <property type="match status" value="1"/>
</dbReference>
<keyword evidence="15" id="KW-1185">Reference proteome</keyword>
<dbReference type="FunFam" id="2.10.25.10:FF:000067">
    <property type="entry name" value="Laminin subunit gamma 1"/>
    <property type="match status" value="2"/>
</dbReference>
<name>A0AA39LPU3_9BILA</name>
<feature type="coiled-coil region" evidence="9">
    <location>
        <begin position="1241"/>
        <end position="1488"/>
    </location>
</feature>
<evidence type="ECO:0000259" key="11">
    <source>
        <dbReference type="PROSITE" id="PS50027"/>
    </source>
</evidence>
<keyword evidence="3 10" id="KW-0732">Signal</keyword>
<dbReference type="FunFam" id="2.10.25.10:FF:000051">
    <property type="entry name" value="Laminin subunit alpha 4"/>
    <property type="match status" value="1"/>
</dbReference>
<evidence type="ECO:0000256" key="4">
    <source>
        <dbReference type="ARBA" id="ARBA00022737"/>
    </source>
</evidence>
<dbReference type="GO" id="GO:0005576">
    <property type="term" value="C:extracellular region"/>
    <property type="evidence" value="ECO:0007669"/>
    <property type="project" value="UniProtKB-SubCell"/>
</dbReference>
<dbReference type="SUPFAM" id="SSF57196">
    <property type="entry name" value="EGF/Laminin"/>
    <property type="match status" value="9"/>
</dbReference>
<dbReference type="SMART" id="SM00281">
    <property type="entry name" value="LamB"/>
    <property type="match status" value="1"/>
</dbReference>
<dbReference type="InterPro" id="IPR050440">
    <property type="entry name" value="Laminin/Netrin_ECM"/>
</dbReference>
<feature type="domain" description="Laminin EGF-like" evidence="11">
    <location>
        <begin position="946"/>
        <end position="993"/>
    </location>
</feature>
<sequence length="1897" mass="210969">MKRDLGLFLGCLLLAQAFAQPALQTPIQDPRHHRPSNNPCYDEKNAPQRCVPDFVNAAFTRLFEVTNTCGETRPSEYCVQTAHRGSVKGSCDVCDARVPEFAHPARYLTDFHIRENETWWQTGTMYEGLQYPNHVNLTLWLHKPFDITYVRMEFKSPRPESFCIYKKTTMESEWEKWVCFSASCQSTYGMKDGAPILPGNEDVAQCTREYSDISPLTNGIVAFSTLDGRPSATNFEESEELQRWVTAVGIRIVLNRMNTYGDEIFGDPRVLKSYSYAITDIAVGGRCKCNGHANECVTSSGQDGSQLVCRCEHNTAGPDCNECLPFYNDRPWRAGNALEANECVACNCSGLSQRCYFDQALYEETGHGGHCINCAGNTEGPHCENCMENFWRRPREHFCTACGCNEIGSLSLQCDAEGQCPCKPGVEGQFCDRCKAGFFDFGKTGCKDCKCNKAGSRDNTASCNVMTGECECKQNVEGKQCDKCKPGYFDLSSKNEFGCTPCFCYGHSSMCSPAEGYFATNISSKFLENKDDWGAQSVHGPQSAQHSELDKAIAVSDFDDGQAIFFVAPSKFLGDQRASYNQYLHFTLNIQQQNPRSSAKDLVIVGSDGQELTIPIFAQNNPVPTHLPQAYKFRFNANPHFKWAPHLNELDFMGFLSNVTAIKIRGTYSPGDVGFLSDVHLESASLEPQSDEAPVAKWIESCTCPDGYVGQYCEACAPGYRREHKYGGPIDRCVKCECHGHSDSCEAESGACICEHNTAGDTCESCARGFYGNALQGTPDDCQKCPCPENGPCILHTDGDIICTDCPVGYAGSRCDICGAGFFGDPMEGRNCSVCQCSGNSDPNSIRNCDSVTGECLKCIHHTAGFNCERCAAGFWGDALAEPKGNCRACQCFAPGTRRPTVDYDVLECSQEDGQCECQPHVIGQRCDQCEAGYFNLSSGIGCQECNCDALGSVNSTCDVRTGQCICKPGVTGRRCDQCASMHFGFSAEGCKPCECEVVGSESPNCDVVTGQCLCRNHVEGRKCDRCVENRYSLYQGCLPCDDCYKLVQDRVNENRAIVKRLNVTLQEIIDNPAPVNDTDFDAKFAQIEEEVLNLVDNVKEKLSGDDSKLVEQINERKNSLAAALSSLKDVDGIVVQINAAADRTREVLRRWSNIKERAKSDLDGALRHLETNGQEALEKARLASEQFGEQSAKMTEIARAAREMAEQHMNRSREITKLAEKTLNASRLAFEAANEAIYGGKNTSNEISRLQEDLKATEELLNQTRQLAAEQKKKASEVNQKAAEVMSTVDSLKLPAFNLDEIKNEAKRIQAEAAGTVKNVEEIVAQHKELVDQAERTIAEARYQLQRAKEQQKGSDELLADVDASRGRAQDAVDSAEKILKEAKEIVKSLRNFNQNNDESKEAAMKALEEVPEIRKKIQEAKEKNAEASEAMGDADKDAKVALEQAVEARKKSEELRDKSAEFKKQVEQTIENLKKTKKEIDDLEDPITDTSKTLDNYQDHSSKDMEKATESVNTAAKAKKLATESNNTVTSSDEKLKYIIAQLNSLDEIDESELDELEKFLDSTEKLVKEADLEGQGNKLVAEARDSERQLKQLKTLIAETSAEIKNLEAVRDALPTQCFTQVSLEAEGQKISARMLSVLGRTRRLIAATHCLGIRLMSSAQSEKKEAKSIHLVDEHATTVIGMEPSRLPAPVQRVATALRVKFFGDRGMDPELKVLLDKSSAQLYFCCANHIPYMKLCESFGLPDYMSSWFKLTLMHIWMVLLRLHVSLDSQAYLRLQRGLLATMWTDIDKRLEIVGEELKQTMTAKSDMGNMHGLHLQTLMEYDEGFLSDDRKLAAAVWRCLYMQREFDPVQLNRVVAYMRSTVAYLDHLTVDEILTDGIKEWRQLERRTTVV</sequence>
<dbReference type="InterPro" id="IPR008211">
    <property type="entry name" value="Laminin_N"/>
</dbReference>
<dbReference type="FunFam" id="2.10.25.10:FF:000105">
    <property type="entry name" value="laminin subunit gamma-1"/>
    <property type="match status" value="1"/>
</dbReference>
<dbReference type="CDD" id="cd00055">
    <property type="entry name" value="EGF_Lam"/>
    <property type="match status" value="8"/>
</dbReference>
<feature type="domain" description="Laminin EGF-like" evidence="11">
    <location>
        <begin position="402"/>
        <end position="448"/>
    </location>
</feature>
<dbReference type="InterPro" id="IPR056863">
    <property type="entry name" value="LMN_ATRN_NET-like_EGF"/>
</dbReference>
<dbReference type="PROSITE" id="PS01248">
    <property type="entry name" value="EGF_LAM_1"/>
    <property type="match status" value="5"/>
</dbReference>
<evidence type="ECO:0000256" key="8">
    <source>
        <dbReference type="PROSITE-ProRule" id="PRU00460"/>
    </source>
</evidence>
<dbReference type="Pfam" id="PF24973">
    <property type="entry name" value="EGF_LMN_ATRN"/>
    <property type="match status" value="1"/>
</dbReference>
<dbReference type="PROSITE" id="PS51117">
    <property type="entry name" value="LAMININ_NTER"/>
    <property type="match status" value="1"/>
</dbReference>
<evidence type="ECO:0000259" key="12">
    <source>
        <dbReference type="PROSITE" id="PS51115"/>
    </source>
</evidence>
<feature type="domain" description="Laminin IV type A" evidence="12">
    <location>
        <begin position="528"/>
        <end position="701"/>
    </location>
</feature>
<dbReference type="Gene3D" id="2.60.120.260">
    <property type="entry name" value="Galactose-binding domain-like"/>
    <property type="match status" value="1"/>
</dbReference>
<dbReference type="InterPro" id="IPR002049">
    <property type="entry name" value="LE_dom"/>
</dbReference>
<feature type="coiled-coil region" evidence="9">
    <location>
        <begin position="1556"/>
        <end position="1613"/>
    </location>
</feature>
<gene>
    <name evidence="14" type="ORF">QR680_017734</name>
</gene>
<evidence type="ECO:0000256" key="6">
    <source>
        <dbReference type="ARBA" id="ARBA00023180"/>
    </source>
</evidence>
<feature type="domain" description="Laminin EGF-like" evidence="11">
    <location>
        <begin position="835"/>
        <end position="889"/>
    </location>
</feature>
<dbReference type="GO" id="GO:0009888">
    <property type="term" value="P:tissue development"/>
    <property type="evidence" value="ECO:0007669"/>
    <property type="project" value="TreeGrafter"/>
</dbReference>
<dbReference type="Pfam" id="PF00055">
    <property type="entry name" value="Laminin_N"/>
    <property type="match status" value="1"/>
</dbReference>
<feature type="signal peptide" evidence="10">
    <location>
        <begin position="1"/>
        <end position="19"/>
    </location>
</feature>
<evidence type="ECO:0000256" key="1">
    <source>
        <dbReference type="ARBA" id="ARBA00004613"/>
    </source>
</evidence>
<feature type="domain" description="Laminin EGF-like" evidence="11">
    <location>
        <begin position="287"/>
        <end position="345"/>
    </location>
</feature>
<evidence type="ECO:0000256" key="7">
    <source>
        <dbReference type="ARBA" id="ARBA00023292"/>
    </source>
</evidence>
<accession>A0AA39LPU3</accession>
<evidence type="ECO:0000256" key="9">
    <source>
        <dbReference type="SAM" id="Coils"/>
    </source>
</evidence>
<feature type="disulfide bond" evidence="8">
    <location>
        <begin position="1015"/>
        <end position="1024"/>
    </location>
</feature>
<feature type="disulfide bond" evidence="8">
    <location>
        <begin position="946"/>
        <end position="958"/>
    </location>
</feature>
<feature type="disulfide bond" evidence="8">
    <location>
        <begin position="994"/>
        <end position="1006"/>
    </location>
</feature>
<dbReference type="Proteomes" id="UP001175271">
    <property type="component" value="Unassembled WGS sequence"/>
</dbReference>
<dbReference type="InterPro" id="IPR000034">
    <property type="entry name" value="Laminin_IV"/>
</dbReference>
<dbReference type="GO" id="GO:0009887">
    <property type="term" value="P:animal organ morphogenesis"/>
    <property type="evidence" value="ECO:0007669"/>
    <property type="project" value="TreeGrafter"/>
</dbReference>
<dbReference type="PANTHER" id="PTHR10574">
    <property type="entry name" value="NETRIN/LAMININ-RELATED"/>
    <property type="match status" value="1"/>
</dbReference>
<dbReference type="PROSITE" id="PS51115">
    <property type="entry name" value="LAMININ_IVA"/>
    <property type="match status" value="1"/>
</dbReference>
<feature type="disulfide bond" evidence="8">
    <location>
        <begin position="859"/>
        <end position="868"/>
    </location>
</feature>
<evidence type="ECO:0000313" key="15">
    <source>
        <dbReference type="Proteomes" id="UP001175271"/>
    </source>
</evidence>
<evidence type="ECO:0000256" key="2">
    <source>
        <dbReference type="ARBA" id="ARBA00022525"/>
    </source>
</evidence>
<feature type="disulfide bond" evidence="8">
    <location>
        <begin position="422"/>
        <end position="431"/>
    </location>
</feature>
<feature type="domain" description="Laminin EGF-like" evidence="11">
    <location>
        <begin position="994"/>
        <end position="1040"/>
    </location>
</feature>
<keyword evidence="6" id="KW-0325">Glycoprotein</keyword>
<dbReference type="PROSITE" id="PS50027">
    <property type="entry name" value="EGF_LAM_2"/>
    <property type="match status" value="8"/>
</dbReference>
<keyword evidence="9" id="KW-0175">Coiled coil</keyword>
<organism evidence="14 15">
    <name type="scientific">Steinernema hermaphroditum</name>
    <dbReference type="NCBI Taxonomy" id="289476"/>
    <lineage>
        <taxon>Eukaryota</taxon>
        <taxon>Metazoa</taxon>
        <taxon>Ecdysozoa</taxon>
        <taxon>Nematoda</taxon>
        <taxon>Chromadorea</taxon>
        <taxon>Rhabditida</taxon>
        <taxon>Tylenchina</taxon>
        <taxon>Panagrolaimomorpha</taxon>
        <taxon>Strongyloidoidea</taxon>
        <taxon>Steinernematidae</taxon>
        <taxon>Steinernema</taxon>
    </lineage>
</organism>
<dbReference type="FunFam" id="2.10.25.10:FF:000166">
    <property type="entry name" value="laminin subunit gamma-1"/>
    <property type="match status" value="1"/>
</dbReference>
<dbReference type="Pfam" id="PF00052">
    <property type="entry name" value="Laminin_B"/>
    <property type="match status" value="1"/>
</dbReference>
<comment type="caution">
    <text evidence="14">The sequence shown here is derived from an EMBL/GenBank/DDBJ whole genome shotgun (WGS) entry which is preliminary data.</text>
</comment>
<dbReference type="SMART" id="SM00181">
    <property type="entry name" value="EGF"/>
    <property type="match status" value="2"/>
</dbReference>
<protein>
    <submittedName>
        <fullName evidence="14">Uncharacterized protein</fullName>
    </submittedName>
</protein>
<dbReference type="GO" id="GO:0048468">
    <property type="term" value="P:cell development"/>
    <property type="evidence" value="ECO:0007669"/>
    <property type="project" value="UniProtKB-ARBA"/>
</dbReference>
<feature type="disulfide bond" evidence="8">
    <location>
        <begin position="402"/>
        <end position="414"/>
    </location>
</feature>
<dbReference type="FunFam" id="2.10.25.10:FF:000615">
    <property type="entry name" value="Laminin subunit gamma-3"/>
    <property type="match status" value="1"/>
</dbReference>